<dbReference type="InterPro" id="IPR036514">
    <property type="entry name" value="SGNH_hydro_sf"/>
</dbReference>
<evidence type="ECO:0000313" key="3">
    <source>
        <dbReference type="EMBL" id="PTE14166.1"/>
    </source>
</evidence>
<dbReference type="PANTHER" id="PTHR30383:SF24">
    <property type="entry name" value="THIOESTERASE 1_PROTEASE 1_LYSOPHOSPHOLIPASE L1"/>
    <property type="match status" value="1"/>
</dbReference>
<comment type="caution">
    <text evidence="3">The sequence shown here is derived from an EMBL/GenBank/DDBJ whole genome shotgun (WGS) entry which is preliminary data.</text>
</comment>
<gene>
    <name evidence="3" type="ORF">C5F44_11080</name>
</gene>
<proteinExistence type="predicted"/>
<name>A0A2T4J8D2_FUSBL</name>
<dbReference type="InterPro" id="IPR051532">
    <property type="entry name" value="Ester_Hydrolysis_Enzymes"/>
</dbReference>
<dbReference type="Proteomes" id="UP000241362">
    <property type="component" value="Unassembled WGS sequence"/>
</dbReference>
<sequence length="214" mass="21700">MRNVTIALILLAGLPAAAEPVTVVALGDSLTAGYGLPEGEGLVPQLQGWLAAQGADAVLVNAGVSGDTTAGGRARLDWALTPETDALIVTLGGNDMLRGLPPAEVRANLDAILTAADQRGLPVLLVAMKAPGNWGPDYKAEFDAVYPDLAAAHGALLMEDFFAGLAAAGADPADPASLSAWMQADGIHPNAKGVAEIVKALGPKVQELIGRVQG</sequence>
<keyword evidence="1" id="KW-0732">Signal</keyword>
<dbReference type="GO" id="GO:0004622">
    <property type="term" value="F:phosphatidylcholine lysophospholipase activity"/>
    <property type="evidence" value="ECO:0007669"/>
    <property type="project" value="TreeGrafter"/>
</dbReference>
<dbReference type="CDD" id="cd01822">
    <property type="entry name" value="Lysophospholipase_L1_like"/>
    <property type="match status" value="1"/>
</dbReference>
<evidence type="ECO:0000259" key="2">
    <source>
        <dbReference type="Pfam" id="PF13472"/>
    </source>
</evidence>
<dbReference type="SUPFAM" id="SSF52266">
    <property type="entry name" value="SGNH hydrolase"/>
    <property type="match status" value="1"/>
</dbReference>
<evidence type="ECO:0000256" key="1">
    <source>
        <dbReference type="SAM" id="SignalP"/>
    </source>
</evidence>
<dbReference type="AlphaFoldDB" id="A0A2T4J8D2"/>
<dbReference type="PANTHER" id="PTHR30383">
    <property type="entry name" value="THIOESTERASE 1/PROTEASE 1/LYSOPHOSPHOLIPASE L1"/>
    <property type="match status" value="1"/>
</dbReference>
<dbReference type="EMBL" id="PZKE01000009">
    <property type="protein sequence ID" value="PTE14166.1"/>
    <property type="molecule type" value="Genomic_DNA"/>
</dbReference>
<protein>
    <submittedName>
        <fullName evidence="3">Arylesterase</fullName>
    </submittedName>
</protein>
<keyword evidence="4" id="KW-1185">Reference proteome</keyword>
<dbReference type="Gene3D" id="3.40.50.1110">
    <property type="entry name" value="SGNH hydrolase"/>
    <property type="match status" value="1"/>
</dbReference>
<organism evidence="3 4">
    <name type="scientific">Fuscovulum blasticum DSM 2131</name>
    <dbReference type="NCBI Taxonomy" id="1188250"/>
    <lineage>
        <taxon>Bacteria</taxon>
        <taxon>Pseudomonadati</taxon>
        <taxon>Pseudomonadota</taxon>
        <taxon>Alphaproteobacteria</taxon>
        <taxon>Rhodobacterales</taxon>
        <taxon>Paracoccaceae</taxon>
        <taxon>Pseudogemmobacter</taxon>
    </lineage>
</organism>
<dbReference type="Pfam" id="PF13472">
    <property type="entry name" value="Lipase_GDSL_2"/>
    <property type="match status" value="1"/>
</dbReference>
<feature type="domain" description="SGNH hydrolase-type esterase" evidence="2">
    <location>
        <begin position="25"/>
        <end position="193"/>
    </location>
</feature>
<feature type="signal peptide" evidence="1">
    <location>
        <begin position="1"/>
        <end position="18"/>
    </location>
</feature>
<feature type="chain" id="PRO_5015735239" evidence="1">
    <location>
        <begin position="19"/>
        <end position="214"/>
    </location>
</feature>
<reference evidence="3 4" key="1">
    <citation type="submission" date="2018-03" db="EMBL/GenBank/DDBJ databases">
        <title>Rhodobacter blasticus.</title>
        <authorList>
            <person name="Meyer T.E."/>
            <person name="Miller S."/>
            <person name="Lodha T."/>
            <person name="Gandham S."/>
            <person name="Chintalapati S."/>
            <person name="Chintalapati V.R."/>
        </authorList>
    </citation>
    <scope>NUCLEOTIDE SEQUENCE [LARGE SCALE GENOMIC DNA]</scope>
    <source>
        <strain evidence="3 4">DSM 2131</strain>
    </source>
</reference>
<evidence type="ECO:0000313" key="4">
    <source>
        <dbReference type="Proteomes" id="UP000241362"/>
    </source>
</evidence>
<accession>A0A2T4J8D2</accession>
<dbReference type="InterPro" id="IPR013830">
    <property type="entry name" value="SGNH_hydro"/>
</dbReference>